<reference evidence="2" key="1">
    <citation type="submission" date="2021-04" db="EMBL/GenBank/DDBJ databases">
        <title>The complete genome sequence of Caulobacter sp. S6.</title>
        <authorList>
            <person name="Tang Y."/>
            <person name="Ouyang W."/>
            <person name="Liu Q."/>
            <person name="Huang B."/>
            <person name="Guo Z."/>
            <person name="Lei P."/>
        </authorList>
    </citation>
    <scope>NUCLEOTIDE SEQUENCE</scope>
    <source>
        <strain evidence="2">S6</strain>
    </source>
</reference>
<dbReference type="Gene3D" id="3.10.620.30">
    <property type="match status" value="1"/>
</dbReference>
<protein>
    <submittedName>
        <fullName evidence="2">Transglutaminase family protein</fullName>
    </submittedName>
</protein>
<dbReference type="InterPro" id="IPR038765">
    <property type="entry name" value="Papain-like_cys_pep_sf"/>
</dbReference>
<dbReference type="InterPro" id="IPR013589">
    <property type="entry name" value="Bac_transglu_N"/>
</dbReference>
<name>A0A975FYM9_9CAUL</name>
<dbReference type="Proteomes" id="UP000676409">
    <property type="component" value="Chromosome"/>
</dbReference>
<gene>
    <name evidence="2" type="ORF">KCG34_21475</name>
</gene>
<evidence type="ECO:0000313" key="3">
    <source>
        <dbReference type="Proteomes" id="UP000676409"/>
    </source>
</evidence>
<dbReference type="AlphaFoldDB" id="A0A975FYM9"/>
<evidence type="ECO:0000259" key="1">
    <source>
        <dbReference type="SMART" id="SM00460"/>
    </source>
</evidence>
<feature type="domain" description="Transglutaminase-like" evidence="1">
    <location>
        <begin position="176"/>
        <end position="247"/>
    </location>
</feature>
<dbReference type="RefSeq" id="WP_211937643.1">
    <property type="nucleotide sequence ID" value="NZ_CP073078.1"/>
</dbReference>
<keyword evidence="3" id="KW-1185">Reference proteome</keyword>
<dbReference type="PANTHER" id="PTHR33490">
    <property type="entry name" value="BLR5614 PROTEIN-RELATED"/>
    <property type="match status" value="1"/>
</dbReference>
<dbReference type="PANTHER" id="PTHR33490:SF7">
    <property type="entry name" value="BLR2979 PROTEIN"/>
    <property type="match status" value="1"/>
</dbReference>
<dbReference type="EMBL" id="CP073078">
    <property type="protein sequence ID" value="QUD87591.1"/>
    <property type="molecule type" value="Genomic_DNA"/>
</dbReference>
<dbReference type="Pfam" id="PF01841">
    <property type="entry name" value="Transglut_core"/>
    <property type="match status" value="1"/>
</dbReference>
<dbReference type="InterPro" id="IPR002931">
    <property type="entry name" value="Transglutaminase-like"/>
</dbReference>
<proteinExistence type="predicted"/>
<evidence type="ECO:0000313" key="2">
    <source>
        <dbReference type="EMBL" id="QUD87591.1"/>
    </source>
</evidence>
<dbReference type="KEGG" id="caul:KCG34_21475"/>
<sequence length="303" mass="32679">MIYEVRHLTTYRYNSPVSYARCTLRLTPRETADQAVLASAISVSPRASSMRHRTGPFGERVTAVIVETPHSELKIEATCKVQVKRTDVGRSVRGAPWESVREAALASASLDIGAPANFLYPTAQVPVLPALTDYARRAFAPERPIIEAAFALARTIQAEFKYDSKATLVTTPAIDAFQARRGVCQDFTHIMLAGLRGLGLSAAYVSGYLRTVPPPGQKRLEGADATHAWVDLWCGEALGWIGFDPTNGLIVADDHIELAVGRDYADVSPIDGVILGSGDQDLTVAVDVKPITEAAEVEAGSFL</sequence>
<dbReference type="Pfam" id="PF08379">
    <property type="entry name" value="Bact_transglu_N"/>
    <property type="match status" value="1"/>
</dbReference>
<dbReference type="SUPFAM" id="SSF54001">
    <property type="entry name" value="Cysteine proteinases"/>
    <property type="match status" value="1"/>
</dbReference>
<organism evidence="2 3">
    <name type="scientific">Phenylobacterium montanum</name>
    <dbReference type="NCBI Taxonomy" id="2823693"/>
    <lineage>
        <taxon>Bacteria</taxon>
        <taxon>Pseudomonadati</taxon>
        <taxon>Pseudomonadota</taxon>
        <taxon>Alphaproteobacteria</taxon>
        <taxon>Caulobacterales</taxon>
        <taxon>Caulobacteraceae</taxon>
        <taxon>Phenylobacterium</taxon>
    </lineage>
</organism>
<dbReference type="SMART" id="SM00460">
    <property type="entry name" value="TGc"/>
    <property type="match status" value="1"/>
</dbReference>
<accession>A0A975FYM9</accession>